<name>A0A0V1L6L1_9BILA</name>
<dbReference type="EMBL" id="JYDW01000121">
    <property type="protein sequence ID" value="KRZ55168.1"/>
    <property type="molecule type" value="Genomic_DNA"/>
</dbReference>
<organism evidence="1 2">
    <name type="scientific">Trichinella nativa</name>
    <dbReference type="NCBI Taxonomy" id="6335"/>
    <lineage>
        <taxon>Eukaryota</taxon>
        <taxon>Metazoa</taxon>
        <taxon>Ecdysozoa</taxon>
        <taxon>Nematoda</taxon>
        <taxon>Enoplea</taxon>
        <taxon>Dorylaimia</taxon>
        <taxon>Trichinellida</taxon>
        <taxon>Trichinellidae</taxon>
        <taxon>Trichinella</taxon>
    </lineage>
</organism>
<proteinExistence type="predicted"/>
<evidence type="ECO:0000313" key="1">
    <source>
        <dbReference type="EMBL" id="KRZ55168.1"/>
    </source>
</evidence>
<dbReference type="AlphaFoldDB" id="A0A0V1L6L1"/>
<dbReference type="Proteomes" id="UP000054721">
    <property type="component" value="Unassembled WGS sequence"/>
</dbReference>
<protein>
    <submittedName>
        <fullName evidence="1">Uncharacterized protein</fullName>
    </submittedName>
</protein>
<comment type="caution">
    <text evidence="1">The sequence shown here is derived from an EMBL/GenBank/DDBJ whole genome shotgun (WGS) entry which is preliminary data.</text>
</comment>
<gene>
    <name evidence="1" type="ORF">T02_6973</name>
</gene>
<sequence length="205" mass="22889">MLTGKRSHQLFLNCVPDFAIICSAVSCSSCRVARSRENPLVDIDLSSSSYDKSVQTSKSKFFHKRIFFHLERPSNSGSTRQGLCLAQHSCIKQAYLLNTGPLKIRRNQILEFRLPEASIFDGEHVRLQLGEIKEFLQVDFAARFQGHLGVPLVFRTTGNISLMIGIIRKMVYALGELVHQALDAPGVISLHSGAFHRAMICSRAT</sequence>
<keyword evidence="2" id="KW-1185">Reference proteome</keyword>
<accession>A0A0V1L6L1</accession>
<reference evidence="1 2" key="1">
    <citation type="submission" date="2015-05" db="EMBL/GenBank/DDBJ databases">
        <title>Evolution of Trichinella species and genotypes.</title>
        <authorList>
            <person name="Korhonen P.K."/>
            <person name="Edoardo P."/>
            <person name="Giuseppe L.R."/>
            <person name="Gasser R.B."/>
        </authorList>
    </citation>
    <scope>NUCLEOTIDE SEQUENCE [LARGE SCALE GENOMIC DNA]</scope>
    <source>
        <strain evidence="1">ISS10</strain>
    </source>
</reference>
<evidence type="ECO:0000313" key="2">
    <source>
        <dbReference type="Proteomes" id="UP000054721"/>
    </source>
</evidence>